<dbReference type="GO" id="GO:0051538">
    <property type="term" value="F:3 iron, 4 sulfur cluster binding"/>
    <property type="evidence" value="ECO:0007669"/>
    <property type="project" value="UniProtKB-KW"/>
</dbReference>
<dbReference type="GO" id="GO:0051539">
    <property type="term" value="F:4 iron, 4 sulfur cluster binding"/>
    <property type="evidence" value="ECO:0007669"/>
    <property type="project" value="UniProtKB-KW"/>
</dbReference>
<dbReference type="AlphaFoldDB" id="A0A1H8NLD6"/>
<evidence type="ECO:0000256" key="11">
    <source>
        <dbReference type="ARBA" id="ARBA00023002"/>
    </source>
</evidence>
<feature type="binding site" evidence="17">
    <location>
        <position position="14"/>
    </location>
    <ligand>
        <name>[4Fe-4S] cluster</name>
        <dbReference type="ChEBI" id="CHEBI:49883"/>
        <label>1</label>
    </ligand>
</feature>
<dbReference type="GO" id="GO:0008901">
    <property type="term" value="F:ferredoxin hydrogenase activity"/>
    <property type="evidence" value="ECO:0007669"/>
    <property type="project" value="InterPro"/>
</dbReference>
<evidence type="ECO:0000256" key="17">
    <source>
        <dbReference type="PIRSR" id="PIRSR000310-1"/>
    </source>
</evidence>
<dbReference type="PIRSF" id="PIRSF000310">
    <property type="entry name" value="NiFe_hyd_ssu"/>
    <property type="match status" value="1"/>
</dbReference>
<dbReference type="Pfam" id="PF01058">
    <property type="entry name" value="Oxidored_q6"/>
    <property type="match status" value="1"/>
</dbReference>
<comment type="cofactor">
    <cofactor evidence="2">
        <name>[4Fe-4S] cluster</name>
        <dbReference type="ChEBI" id="CHEBI:49883"/>
    </cofactor>
</comment>
<dbReference type="GO" id="GO:0046872">
    <property type="term" value="F:metal ion binding"/>
    <property type="evidence" value="ECO:0007669"/>
    <property type="project" value="UniProtKB-KW"/>
</dbReference>
<evidence type="ECO:0000256" key="1">
    <source>
        <dbReference type="ARBA" id="ARBA00001927"/>
    </source>
</evidence>
<dbReference type="Proteomes" id="UP000199615">
    <property type="component" value="Unassembled WGS sequence"/>
</dbReference>
<dbReference type="GO" id="GO:0009055">
    <property type="term" value="F:electron transfer activity"/>
    <property type="evidence" value="ECO:0007669"/>
    <property type="project" value="TreeGrafter"/>
</dbReference>
<dbReference type="GO" id="GO:0030313">
    <property type="term" value="C:cell envelope"/>
    <property type="evidence" value="ECO:0007669"/>
    <property type="project" value="UniProtKB-SubCell"/>
</dbReference>
<dbReference type="GO" id="GO:0009375">
    <property type="term" value="C:ferredoxin hydrogenase complex"/>
    <property type="evidence" value="ECO:0007669"/>
    <property type="project" value="InterPro"/>
</dbReference>
<dbReference type="Pfam" id="PF14720">
    <property type="entry name" value="NiFe_hyd_SSU_C"/>
    <property type="match status" value="1"/>
</dbReference>
<feature type="binding site" evidence="17">
    <location>
        <position position="165"/>
    </location>
    <ligand>
        <name>[4Fe-4S] cluster</name>
        <dbReference type="ChEBI" id="CHEBI:49883"/>
        <label>1</label>
    </ligand>
</feature>
<dbReference type="GO" id="GO:0044569">
    <property type="term" value="C:[Ni-Fe] hydrogenase complex"/>
    <property type="evidence" value="ECO:0007669"/>
    <property type="project" value="TreeGrafter"/>
</dbReference>
<dbReference type="EMBL" id="FODT01000002">
    <property type="protein sequence ID" value="SEO30329.1"/>
    <property type="molecule type" value="Genomic_DNA"/>
</dbReference>
<evidence type="ECO:0000256" key="10">
    <source>
        <dbReference type="ARBA" id="ARBA00022729"/>
    </source>
</evidence>
<dbReference type="OrthoDB" id="9766729at2"/>
<evidence type="ECO:0000256" key="16">
    <source>
        <dbReference type="ARBA" id="ARBA00048757"/>
    </source>
</evidence>
<keyword evidence="8 17" id="KW-0004">4Fe-4S</keyword>
<keyword evidence="7" id="KW-1003">Cell membrane</keyword>
<evidence type="ECO:0000313" key="20">
    <source>
        <dbReference type="EMBL" id="SEO30329.1"/>
    </source>
</evidence>
<keyword evidence="11" id="KW-0560">Oxidoreductase</keyword>
<comment type="catalytic activity">
    <reaction evidence="16">
        <text>H2 + A = AH2</text>
        <dbReference type="Rhea" id="RHEA:12116"/>
        <dbReference type="ChEBI" id="CHEBI:13193"/>
        <dbReference type="ChEBI" id="CHEBI:17499"/>
        <dbReference type="ChEBI" id="CHEBI:18276"/>
        <dbReference type="EC" id="1.12.99.6"/>
    </reaction>
</comment>
<organism evidence="20 21">
    <name type="scientific">Rhodopseudomonas pseudopalustris</name>
    <dbReference type="NCBI Taxonomy" id="1513892"/>
    <lineage>
        <taxon>Bacteria</taxon>
        <taxon>Pseudomonadati</taxon>
        <taxon>Pseudomonadota</taxon>
        <taxon>Alphaproteobacteria</taxon>
        <taxon>Hyphomicrobiales</taxon>
        <taxon>Nitrobacteraceae</taxon>
        <taxon>Rhodopseudomonas</taxon>
    </lineage>
</organism>
<feature type="domain" description="Cytochrome-c3 hydrogenase C-terminal" evidence="19">
    <location>
        <begin position="201"/>
        <end position="274"/>
    </location>
</feature>
<accession>A0A1H8NLD6</accession>
<evidence type="ECO:0000256" key="15">
    <source>
        <dbReference type="ARBA" id="ARBA00023291"/>
    </source>
</evidence>
<keyword evidence="12 17" id="KW-0408">Iron</keyword>
<dbReference type="GO" id="GO:0009061">
    <property type="term" value="P:anaerobic respiration"/>
    <property type="evidence" value="ECO:0007669"/>
    <property type="project" value="TreeGrafter"/>
</dbReference>
<comment type="subunit">
    <text evidence="5">Heterodimer of a large and a small subunit.</text>
</comment>
<reference evidence="21" key="1">
    <citation type="submission" date="2016-10" db="EMBL/GenBank/DDBJ databases">
        <authorList>
            <person name="Varghese N."/>
            <person name="Submissions S."/>
        </authorList>
    </citation>
    <scope>NUCLEOTIDE SEQUENCE [LARGE SCALE GENOMIC DNA]</scope>
    <source>
        <strain evidence="21">DSM 123</strain>
    </source>
</reference>
<evidence type="ECO:0000256" key="5">
    <source>
        <dbReference type="ARBA" id="ARBA00011771"/>
    </source>
</evidence>
<evidence type="ECO:0000313" key="21">
    <source>
        <dbReference type="Proteomes" id="UP000199615"/>
    </source>
</evidence>
<dbReference type="InterPro" id="IPR027394">
    <property type="entry name" value="Cytochrome-c3_hydrogenase_C"/>
</dbReference>
<evidence type="ECO:0000259" key="18">
    <source>
        <dbReference type="Pfam" id="PF01058"/>
    </source>
</evidence>
<evidence type="ECO:0000256" key="14">
    <source>
        <dbReference type="ARBA" id="ARBA00023136"/>
    </source>
</evidence>
<comment type="subcellular location">
    <subcellularLocation>
        <location evidence="3">Cell envelope</location>
    </subcellularLocation>
</comment>
<dbReference type="GO" id="GO:0016020">
    <property type="term" value="C:membrane"/>
    <property type="evidence" value="ECO:0007669"/>
    <property type="project" value="TreeGrafter"/>
</dbReference>
<keyword evidence="21" id="KW-1185">Reference proteome</keyword>
<dbReference type="RefSeq" id="WP_092681950.1">
    <property type="nucleotide sequence ID" value="NZ_FODT01000002.1"/>
</dbReference>
<keyword evidence="9 17" id="KW-0479">Metal-binding</keyword>
<evidence type="ECO:0000256" key="13">
    <source>
        <dbReference type="ARBA" id="ARBA00023014"/>
    </source>
</evidence>
<evidence type="ECO:0000256" key="12">
    <source>
        <dbReference type="ARBA" id="ARBA00023004"/>
    </source>
</evidence>
<dbReference type="InterPro" id="IPR006137">
    <property type="entry name" value="NADH_UbQ_OxRdtase-like_20kDa"/>
</dbReference>
<gene>
    <name evidence="20" type="ORF">SAMN05444123_102165</name>
</gene>
<dbReference type="GO" id="GO:0033748">
    <property type="term" value="F:hydrogenase (acceptor) activity"/>
    <property type="evidence" value="ECO:0007669"/>
    <property type="project" value="UniProtKB-EC"/>
</dbReference>
<dbReference type="InterPro" id="IPR037024">
    <property type="entry name" value="NiFe_Hase_small_N_sf"/>
</dbReference>
<evidence type="ECO:0000256" key="3">
    <source>
        <dbReference type="ARBA" id="ARBA00004196"/>
    </source>
</evidence>
<feature type="binding site" evidence="17">
    <location>
        <position position="261"/>
    </location>
    <ligand>
        <name>[3Fe-4S] cluster</name>
        <dbReference type="ChEBI" id="CHEBI:21137"/>
    </ligand>
</feature>
<feature type="binding site" evidence="17">
    <location>
        <position position="117"/>
    </location>
    <ligand>
        <name>[4Fe-4S] cluster</name>
        <dbReference type="ChEBI" id="CHEBI:49883"/>
        <label>1</label>
    </ligand>
</feature>
<protein>
    <recommendedName>
        <fullName evidence="6">hydrogenase (acceptor)</fullName>
        <ecNumber evidence="6">1.12.99.6</ecNumber>
    </recommendedName>
</protein>
<feature type="binding site" evidence="17">
    <location>
        <position position="207"/>
    </location>
    <ligand>
        <name>[4Fe-4S] cluster</name>
        <dbReference type="ChEBI" id="CHEBI:49883"/>
        <label>2</label>
    </ligand>
</feature>
<evidence type="ECO:0000256" key="2">
    <source>
        <dbReference type="ARBA" id="ARBA00001966"/>
    </source>
</evidence>
<evidence type="ECO:0000256" key="9">
    <source>
        <dbReference type="ARBA" id="ARBA00022723"/>
    </source>
</evidence>
<dbReference type="PANTHER" id="PTHR30013:SF5">
    <property type="entry name" value="HYDROGENASE SMALL SUBUNIT"/>
    <property type="match status" value="1"/>
</dbReference>
<feature type="binding site" evidence="17">
    <location>
        <position position="243"/>
    </location>
    <ligand>
        <name>[3Fe-4S] cluster</name>
        <dbReference type="ChEBI" id="CHEBI:21137"/>
    </ligand>
</feature>
<feature type="binding site" evidence="17">
    <location>
        <position position="264"/>
    </location>
    <ligand>
        <name>[3Fe-4S] cluster</name>
        <dbReference type="ChEBI" id="CHEBI:21137"/>
    </ligand>
</feature>
<keyword evidence="13 17" id="KW-0411">Iron-sulfur</keyword>
<dbReference type="Gene3D" id="4.10.480.10">
    <property type="entry name" value="Cytochrome-c3 hydrogenase, C-terminal domain"/>
    <property type="match status" value="1"/>
</dbReference>
<proteinExistence type="inferred from homology"/>
<feature type="binding site" evidence="17">
    <location>
        <position position="227"/>
    </location>
    <ligand>
        <name>[4Fe-4S] cluster</name>
        <dbReference type="ChEBI" id="CHEBI:49883"/>
        <label>2</label>
    </ligand>
</feature>
<comment type="similarity">
    <text evidence="4">Belongs to the [NiFe]/[NiFeSe] hydrogenase small subunit family.</text>
</comment>
<evidence type="ECO:0000256" key="4">
    <source>
        <dbReference type="ARBA" id="ARBA00006605"/>
    </source>
</evidence>
<evidence type="ECO:0000256" key="7">
    <source>
        <dbReference type="ARBA" id="ARBA00022475"/>
    </source>
</evidence>
<comment type="cofactor">
    <cofactor evidence="1">
        <name>[3Fe-4S] cluster</name>
        <dbReference type="ChEBI" id="CHEBI:21137"/>
    </cofactor>
</comment>
<dbReference type="EC" id="1.12.99.6" evidence="6"/>
<feature type="domain" description="NADH:ubiquinone oxidoreductase-like 20kDa subunit" evidence="18">
    <location>
        <begin position="14"/>
        <end position="179"/>
    </location>
</feature>
<dbReference type="InterPro" id="IPR037148">
    <property type="entry name" value="NiFe-Hase_small_C_sf"/>
</dbReference>
<dbReference type="InterPro" id="IPR001821">
    <property type="entry name" value="NiFe_hydrogenase_ssu"/>
</dbReference>
<dbReference type="Gene3D" id="3.40.50.700">
    <property type="entry name" value="NADH:ubiquinone oxidoreductase-like, 20kDa subunit"/>
    <property type="match status" value="1"/>
</dbReference>
<dbReference type="SUPFAM" id="SSF56770">
    <property type="entry name" value="HydA/Nqo6-like"/>
    <property type="match status" value="1"/>
</dbReference>
<evidence type="ECO:0000256" key="8">
    <source>
        <dbReference type="ARBA" id="ARBA00022485"/>
    </source>
</evidence>
<dbReference type="PANTHER" id="PTHR30013">
    <property type="entry name" value="NIFE / NIFESE HYDROGENASE SMALL SUBUNIT FAMILY MEMBER"/>
    <property type="match status" value="1"/>
</dbReference>
<evidence type="ECO:0000259" key="19">
    <source>
        <dbReference type="Pfam" id="PF14720"/>
    </source>
</evidence>
<keyword evidence="10" id="KW-0732">Signal</keyword>
<feature type="binding site" evidence="17">
    <location>
        <position position="17"/>
    </location>
    <ligand>
        <name>[4Fe-4S] cluster</name>
        <dbReference type="ChEBI" id="CHEBI:49883"/>
        <label>1</label>
    </ligand>
</feature>
<name>A0A1H8NLD6_9BRAD</name>
<evidence type="ECO:0000256" key="6">
    <source>
        <dbReference type="ARBA" id="ARBA00012082"/>
    </source>
</evidence>
<keyword evidence="15 17" id="KW-0003">3Fe-4S</keyword>
<feature type="binding site" evidence="17">
    <location>
        <position position="234"/>
    </location>
    <ligand>
        <name>[4Fe-4S] cluster</name>
        <dbReference type="ChEBI" id="CHEBI:49883"/>
        <label>2</label>
    </ligand>
</feature>
<keyword evidence="14" id="KW-0472">Membrane</keyword>
<sequence>MERFNVLWLQGASCGGCTMAALDNGHSGWFADLARFGIDLIWHPSLSEATGDEAVAIFERVADGTQRLDALVLEGAVLRGPNGTGRFNMLGGTHRAMLHWVRALAPCANYVVAAGSCAAFGGVPMAGSNPTDASGLQFAGVEAGGVLGAAFRSRAGLPVINIAGCAPHPGWIAETLAALALGGFDSEALDSFGRPRFYADHLAHHGCARNEYYEFKASAETLSQQGCLMEHLGCKATQAVGDCNQRGWNGGGSCTSGGGACIACTSPGFEASQNFMETAKLGGIPVGLPLDMPKAWFVALAALSKSATPKRVRANATADHVIVPPRTDHGRRK</sequence>
<feature type="binding site" evidence="17">
    <location>
        <position position="204"/>
    </location>
    <ligand>
        <name>[4Fe-4S] cluster</name>
        <dbReference type="ChEBI" id="CHEBI:49883"/>
        <label>2</label>
    </ligand>
</feature>